<evidence type="ECO:0000313" key="2">
    <source>
        <dbReference type="Proteomes" id="UP000319949"/>
    </source>
</evidence>
<comment type="caution">
    <text evidence="1">The sequence shown here is derived from an EMBL/GenBank/DDBJ whole genome shotgun (WGS) entry which is preliminary data.</text>
</comment>
<protein>
    <submittedName>
        <fullName evidence="1">Uncharacterized protein</fullName>
    </submittedName>
</protein>
<evidence type="ECO:0000313" key="1">
    <source>
        <dbReference type="EMBL" id="TWA92052.1"/>
    </source>
</evidence>
<keyword evidence="2" id="KW-1185">Reference proteome</keyword>
<dbReference type="EMBL" id="VITK01000012">
    <property type="protein sequence ID" value="TWA92052.1"/>
    <property type="molecule type" value="Genomic_DNA"/>
</dbReference>
<dbReference type="STRING" id="1803665.GCA_001641335_05556"/>
<reference evidence="1 2" key="1">
    <citation type="submission" date="2019-06" db="EMBL/GenBank/DDBJ databases">
        <title>Genomic Encyclopedia of Type Strains, Phase IV (KMG-V): Genome sequencing to study the core and pangenomes of soil and plant-associated prokaryotes.</title>
        <authorList>
            <person name="Whitman W."/>
        </authorList>
    </citation>
    <scope>NUCLEOTIDE SEQUENCE [LARGE SCALE GENOMIC DNA]</scope>
    <source>
        <strain evidence="1 2">BR 510</strain>
    </source>
</reference>
<proteinExistence type="predicted"/>
<gene>
    <name evidence="1" type="ORF">FBZ96_11258</name>
</gene>
<organism evidence="1 2">
    <name type="scientific">Bradyrhizobium stylosanthis</name>
    <dbReference type="NCBI Taxonomy" id="1803665"/>
    <lineage>
        <taxon>Bacteria</taxon>
        <taxon>Pseudomonadati</taxon>
        <taxon>Pseudomonadota</taxon>
        <taxon>Alphaproteobacteria</taxon>
        <taxon>Hyphomicrobiales</taxon>
        <taxon>Nitrobacteraceae</taxon>
        <taxon>Bradyrhizobium</taxon>
    </lineage>
</organism>
<dbReference type="AlphaFoldDB" id="A0A560D4L9"/>
<name>A0A560D4L9_9BRAD</name>
<sequence length="65" mass="7247">MFHVHKYARTPKPGKWAFASKHARLEDAETAALKLCPRGADVWTEPSIELRRAFFGPLGGAIGRQ</sequence>
<accession>A0A560D4L9</accession>
<dbReference type="Proteomes" id="UP000319949">
    <property type="component" value="Unassembled WGS sequence"/>
</dbReference>